<dbReference type="GO" id="GO:0015344">
    <property type="term" value="F:siderophore uptake transmembrane transporter activity"/>
    <property type="evidence" value="ECO:0007669"/>
    <property type="project" value="TreeGrafter"/>
</dbReference>
<dbReference type="EMBL" id="JACHLK010000025">
    <property type="protein sequence ID" value="MBB6563919.1"/>
    <property type="molecule type" value="Genomic_DNA"/>
</dbReference>
<feature type="signal peptide" evidence="14">
    <location>
        <begin position="1"/>
        <end position="25"/>
    </location>
</feature>
<keyword evidence="11 12" id="KW-0998">Cell outer membrane</keyword>
<dbReference type="Pfam" id="PF00593">
    <property type="entry name" value="TonB_dep_Rec_b-barrel"/>
    <property type="match status" value="1"/>
</dbReference>
<feature type="chain" id="PRO_5031195884" evidence="14">
    <location>
        <begin position="26"/>
        <end position="812"/>
    </location>
</feature>
<dbReference type="InterPro" id="IPR037066">
    <property type="entry name" value="Plug_dom_sf"/>
</dbReference>
<dbReference type="InterPro" id="IPR011662">
    <property type="entry name" value="Secretin/TonB_short_N"/>
</dbReference>
<dbReference type="SUPFAM" id="SSF56935">
    <property type="entry name" value="Porins"/>
    <property type="match status" value="1"/>
</dbReference>
<comment type="subcellular location">
    <subcellularLocation>
        <location evidence="1 12">Cell outer membrane</location>
        <topology evidence="1 12">Multi-pass membrane protein</topology>
    </subcellularLocation>
</comment>
<dbReference type="CDD" id="cd01347">
    <property type="entry name" value="ligand_gated_channel"/>
    <property type="match status" value="1"/>
</dbReference>
<evidence type="ECO:0000256" key="3">
    <source>
        <dbReference type="ARBA" id="ARBA00022448"/>
    </source>
</evidence>
<dbReference type="GO" id="GO:0038023">
    <property type="term" value="F:signaling receptor activity"/>
    <property type="evidence" value="ECO:0007669"/>
    <property type="project" value="InterPro"/>
</dbReference>
<evidence type="ECO:0000256" key="11">
    <source>
        <dbReference type="ARBA" id="ARBA00023237"/>
    </source>
</evidence>
<evidence type="ECO:0000256" key="5">
    <source>
        <dbReference type="ARBA" id="ARBA00022496"/>
    </source>
</evidence>
<name>A0A7X0PLE4_9BURK</name>
<evidence type="ECO:0000256" key="7">
    <source>
        <dbReference type="ARBA" id="ARBA00023004"/>
    </source>
</evidence>
<proteinExistence type="inferred from homology"/>
<dbReference type="Gene3D" id="2.170.130.10">
    <property type="entry name" value="TonB-dependent receptor, plug domain"/>
    <property type="match status" value="1"/>
</dbReference>
<keyword evidence="17" id="KW-1185">Reference proteome</keyword>
<dbReference type="PANTHER" id="PTHR32552">
    <property type="entry name" value="FERRICHROME IRON RECEPTOR-RELATED"/>
    <property type="match status" value="1"/>
</dbReference>
<dbReference type="Pfam" id="PF07715">
    <property type="entry name" value="Plug"/>
    <property type="match status" value="1"/>
</dbReference>
<evidence type="ECO:0000256" key="8">
    <source>
        <dbReference type="ARBA" id="ARBA00023077"/>
    </source>
</evidence>
<evidence type="ECO:0000256" key="14">
    <source>
        <dbReference type="SAM" id="SignalP"/>
    </source>
</evidence>
<dbReference type="Gene3D" id="2.40.170.20">
    <property type="entry name" value="TonB-dependent receptor, beta-barrel domain"/>
    <property type="match status" value="1"/>
</dbReference>
<dbReference type="Gene3D" id="3.55.50.30">
    <property type="match status" value="1"/>
</dbReference>
<keyword evidence="5" id="KW-0410">Iron transport</keyword>
<evidence type="ECO:0000256" key="4">
    <source>
        <dbReference type="ARBA" id="ARBA00022452"/>
    </source>
</evidence>
<keyword evidence="14" id="KW-0732">Signal</keyword>
<dbReference type="GO" id="GO:0015891">
    <property type="term" value="P:siderophore transport"/>
    <property type="evidence" value="ECO:0007669"/>
    <property type="project" value="InterPro"/>
</dbReference>
<dbReference type="NCBIfam" id="TIGR01783">
    <property type="entry name" value="TonB-siderophor"/>
    <property type="match status" value="1"/>
</dbReference>
<feature type="domain" description="Secretin/TonB short N-terminal" evidence="15">
    <location>
        <begin position="65"/>
        <end position="116"/>
    </location>
</feature>
<dbReference type="InterPro" id="IPR010105">
    <property type="entry name" value="TonB_sidphr_rcpt"/>
</dbReference>
<evidence type="ECO:0000256" key="10">
    <source>
        <dbReference type="ARBA" id="ARBA00023170"/>
    </source>
</evidence>
<evidence type="ECO:0000256" key="13">
    <source>
        <dbReference type="RuleBase" id="RU003357"/>
    </source>
</evidence>
<keyword evidence="10 16" id="KW-0675">Receptor</keyword>
<comment type="similarity">
    <text evidence="2 12 13">Belongs to the TonB-dependent receptor family.</text>
</comment>
<dbReference type="GO" id="GO:0009279">
    <property type="term" value="C:cell outer membrane"/>
    <property type="evidence" value="ECO:0007669"/>
    <property type="project" value="UniProtKB-SubCell"/>
</dbReference>
<dbReference type="InterPro" id="IPR039426">
    <property type="entry name" value="TonB-dep_rcpt-like"/>
</dbReference>
<sequence length="812" mass="85363">MPSPSFRPRLLVAALSAALGSASFAQTPSAASAPLVAQAGAVQNWDLPAGALDETLARIARQGGKILTADPALLRGKTAPAVRGSFALEEAAQRALAGSGLALVRLGSDTLTVRLAPSAAASAAVAPGTAERSMATVTVEGSRDPNQVYQPFAGGQVAKGARLGALGNTALLDAPFAISGYTEQAVRDAQARRLIDVLAVDPAVRSTNSESNAVDVFFLRGLPMLSQDISFNETFAVVDTRRIAVEQFERIEVLKGPSALLNGIGPSSSTTGGTINLVPKRGTDVPLTRLTLSGSSHGQAGAHLDVGRRFGADNEWGVRVNAAGRGGGSTGVPNEKVGTEHLSAALDYAGDKLRASLDLAQNRRHFDGFPQFYRFNDGFALPAPPATKQAVSQPWDRSDTKSSSAVARVEFDITPDSTVFGVLGGVNYEESNVNAGNPRITSTSGNFSAQPSIFRTGSSTRSGELGWRMRFATGPVKHRVVVGYSRFTGDGASLSRQMGSAFTSNFNNPVFVAQPALPVGGVPLRFQDGASDSLAVMDSMHLLDDRLHLVGGVRYQKLDIGEFSAGVEQRRFEQTATAPSLGASYKLAPTFSVYANYAEGLAQGPVAPASTANLGTVFPPFKGKQIETGLKYDGGSFGASAALFQIRQPVSYVNGANFLVVDGEQRNRGLELSLYGEVAKGLRLNAGLAMFKAVQSKTLNGSNDGKKAIGIPDHSLVLGGEWDIAALPGLTLTGKYTKVARQMASVDNQQSIPGFDSYDLGLRYATRFAGKPTVFRLTVENVADSSHWLSVRTGFLARSTPRTALFSVSTEF</sequence>
<comment type="caution">
    <text evidence="16">The sequence shown here is derived from an EMBL/GenBank/DDBJ whole genome shotgun (WGS) entry which is preliminary data.</text>
</comment>
<evidence type="ECO:0000256" key="9">
    <source>
        <dbReference type="ARBA" id="ARBA00023136"/>
    </source>
</evidence>
<dbReference type="PANTHER" id="PTHR32552:SF82">
    <property type="entry name" value="FCUA PROTEIN"/>
    <property type="match status" value="1"/>
</dbReference>
<evidence type="ECO:0000313" key="16">
    <source>
        <dbReference type="EMBL" id="MBB6563919.1"/>
    </source>
</evidence>
<keyword evidence="8 13" id="KW-0798">TonB box</keyword>
<evidence type="ECO:0000256" key="6">
    <source>
        <dbReference type="ARBA" id="ARBA00022692"/>
    </source>
</evidence>
<accession>A0A7X0PLE4</accession>
<dbReference type="InterPro" id="IPR012910">
    <property type="entry name" value="Plug_dom"/>
</dbReference>
<dbReference type="Proteomes" id="UP000575083">
    <property type="component" value="Unassembled WGS sequence"/>
</dbReference>
<evidence type="ECO:0000259" key="15">
    <source>
        <dbReference type="SMART" id="SM00965"/>
    </source>
</evidence>
<keyword evidence="7" id="KW-0408">Iron</keyword>
<gene>
    <name evidence="16" type="ORF">HNP48_006645</name>
</gene>
<keyword evidence="5" id="KW-0406">Ion transport</keyword>
<protein>
    <submittedName>
        <fullName evidence="16">Iron complex outermembrane receptor protein</fullName>
    </submittedName>
</protein>
<dbReference type="AlphaFoldDB" id="A0A7X0PLE4"/>
<evidence type="ECO:0000313" key="17">
    <source>
        <dbReference type="Proteomes" id="UP000575083"/>
    </source>
</evidence>
<keyword evidence="3 12" id="KW-0813">Transport</keyword>
<keyword evidence="9 12" id="KW-0472">Membrane</keyword>
<dbReference type="RefSeq" id="WP_184865425.1">
    <property type="nucleotide sequence ID" value="NZ_JACHLK010000025.1"/>
</dbReference>
<dbReference type="InterPro" id="IPR036942">
    <property type="entry name" value="Beta-barrel_TonB_sf"/>
</dbReference>
<evidence type="ECO:0000256" key="1">
    <source>
        <dbReference type="ARBA" id="ARBA00004571"/>
    </source>
</evidence>
<reference evidence="16 17" key="1">
    <citation type="submission" date="2020-08" db="EMBL/GenBank/DDBJ databases">
        <title>Functional genomics of gut bacteria from endangered species of beetles.</title>
        <authorList>
            <person name="Carlos-Shanley C."/>
        </authorList>
    </citation>
    <scope>NUCLEOTIDE SEQUENCE [LARGE SCALE GENOMIC DNA]</scope>
    <source>
        <strain evidence="16 17">S00198</strain>
    </source>
</reference>
<evidence type="ECO:0000256" key="2">
    <source>
        <dbReference type="ARBA" id="ARBA00009810"/>
    </source>
</evidence>
<dbReference type="SMART" id="SM00965">
    <property type="entry name" value="STN"/>
    <property type="match status" value="1"/>
</dbReference>
<evidence type="ECO:0000256" key="12">
    <source>
        <dbReference type="PROSITE-ProRule" id="PRU01360"/>
    </source>
</evidence>
<organism evidence="16 17">
    <name type="scientific">Acidovorax soli</name>
    <dbReference type="NCBI Taxonomy" id="592050"/>
    <lineage>
        <taxon>Bacteria</taxon>
        <taxon>Pseudomonadati</taxon>
        <taxon>Pseudomonadota</taxon>
        <taxon>Betaproteobacteria</taxon>
        <taxon>Burkholderiales</taxon>
        <taxon>Comamonadaceae</taxon>
        <taxon>Acidovorax</taxon>
    </lineage>
</organism>
<dbReference type="InterPro" id="IPR000531">
    <property type="entry name" value="Beta-barrel_TonB"/>
</dbReference>
<dbReference type="PROSITE" id="PS52016">
    <property type="entry name" value="TONB_DEPENDENT_REC_3"/>
    <property type="match status" value="1"/>
</dbReference>
<keyword evidence="6 12" id="KW-0812">Transmembrane</keyword>
<keyword evidence="4 12" id="KW-1134">Transmembrane beta strand</keyword>